<dbReference type="InterPro" id="IPR006475">
    <property type="entry name" value="Citrate_lyase_beta_bac"/>
</dbReference>
<dbReference type="FunFam" id="3.20.20.60:FF:000008">
    <property type="entry name" value="Citrate (Pro-3S)-lyase subunit beta"/>
    <property type="match status" value="1"/>
</dbReference>
<dbReference type="Proteomes" id="UP000255169">
    <property type="component" value="Unassembled WGS sequence"/>
</dbReference>
<organism evidence="21">
    <name type="scientific">Yersinia ruckeri</name>
    <dbReference type="NCBI Taxonomy" id="29486"/>
    <lineage>
        <taxon>Bacteria</taxon>
        <taxon>Pseudomonadati</taxon>
        <taxon>Pseudomonadota</taxon>
        <taxon>Gammaproteobacteria</taxon>
        <taxon>Enterobacterales</taxon>
        <taxon>Yersiniaceae</taxon>
        <taxon>Yersinia</taxon>
    </lineage>
</organism>
<feature type="binding site" evidence="17">
    <location>
        <position position="135"/>
    </location>
    <ligand>
        <name>substrate</name>
    </ligand>
</feature>
<dbReference type="EMBL" id="UHJG01000002">
    <property type="protein sequence ID" value="SUQ37252.1"/>
    <property type="molecule type" value="Genomic_DNA"/>
</dbReference>
<evidence type="ECO:0000256" key="3">
    <source>
        <dbReference type="ARBA" id="ARBA00004496"/>
    </source>
</evidence>
<dbReference type="GO" id="GO:0000287">
    <property type="term" value="F:magnesium ion binding"/>
    <property type="evidence" value="ECO:0007669"/>
    <property type="project" value="TreeGrafter"/>
</dbReference>
<evidence type="ECO:0000256" key="10">
    <source>
        <dbReference type="ARBA" id="ARBA00022723"/>
    </source>
</evidence>
<gene>
    <name evidence="22" type="primary">citE</name>
    <name evidence="21" type="ORF">CSF007_11505</name>
    <name evidence="22" type="ORF">NCTC10476_03373</name>
</gene>
<comment type="catalytic activity">
    <reaction evidence="15">
        <text>citrate = oxaloacetate + acetate</text>
        <dbReference type="Rhea" id="RHEA:10760"/>
        <dbReference type="ChEBI" id="CHEBI:16452"/>
        <dbReference type="ChEBI" id="CHEBI:16947"/>
        <dbReference type="ChEBI" id="CHEBI:30089"/>
        <dbReference type="EC" id="4.1.3.6"/>
    </reaction>
</comment>
<feature type="chain" id="PRO_5033714123" description="Citrate lyase subunit beta" evidence="19">
    <location>
        <begin position="22"/>
        <end position="298"/>
    </location>
</feature>
<dbReference type="PANTHER" id="PTHR32308">
    <property type="entry name" value="LYASE BETA SUBUNIT, PUTATIVE (AFU_ORTHOLOGUE AFUA_4G13030)-RELATED"/>
    <property type="match status" value="1"/>
</dbReference>
<dbReference type="GO" id="GO:0008816">
    <property type="term" value="F:citryl-CoA lyase activity"/>
    <property type="evidence" value="ECO:0007669"/>
    <property type="project" value="UniProtKB-EC"/>
</dbReference>
<evidence type="ECO:0000256" key="1">
    <source>
        <dbReference type="ARBA" id="ARBA00001946"/>
    </source>
</evidence>
<evidence type="ECO:0000256" key="17">
    <source>
        <dbReference type="PIRSR" id="PIRSR015582-1"/>
    </source>
</evidence>
<comment type="subcellular location">
    <subcellularLocation>
        <location evidence="3">Cytoplasm</location>
    </subcellularLocation>
</comment>
<evidence type="ECO:0000256" key="18">
    <source>
        <dbReference type="PIRSR" id="PIRSR015582-2"/>
    </source>
</evidence>
<evidence type="ECO:0000256" key="16">
    <source>
        <dbReference type="ARBA" id="ARBA00049110"/>
    </source>
</evidence>
<dbReference type="SUPFAM" id="SSF51621">
    <property type="entry name" value="Phosphoenolpyruvate/pyruvate domain"/>
    <property type="match status" value="1"/>
</dbReference>
<dbReference type="GO" id="GO:0006107">
    <property type="term" value="P:oxaloacetate metabolic process"/>
    <property type="evidence" value="ECO:0007669"/>
    <property type="project" value="TreeGrafter"/>
</dbReference>
<dbReference type="InterPro" id="IPR011206">
    <property type="entry name" value="Citrate_lyase_beta/mcl1/mcl2"/>
</dbReference>
<keyword evidence="11 18" id="KW-0460">Magnesium</keyword>
<dbReference type="PANTHER" id="PTHR32308:SF10">
    <property type="entry name" value="CITRATE LYASE SUBUNIT BETA"/>
    <property type="match status" value="1"/>
</dbReference>
<evidence type="ECO:0000313" key="23">
    <source>
        <dbReference type="Proteomes" id="UP000255169"/>
    </source>
</evidence>
<feature type="domain" description="HpcH/HpaI aldolase/citrate lyase" evidence="20">
    <location>
        <begin position="11"/>
        <end position="230"/>
    </location>
</feature>
<feature type="binding site" evidence="18">
    <location>
        <position position="135"/>
    </location>
    <ligand>
        <name>Mg(2+)</name>
        <dbReference type="ChEBI" id="CHEBI:18420"/>
    </ligand>
</feature>
<comment type="subunit">
    <text evidence="5">Oligomer with a subunit composition of (alpha,beta,gamma)6.</text>
</comment>
<dbReference type="InterPro" id="IPR005000">
    <property type="entry name" value="Aldolase/citrate-lyase_domain"/>
</dbReference>
<dbReference type="GeneID" id="66879970"/>
<protein>
    <recommendedName>
        <fullName evidence="8">Citrate lyase subunit beta</fullName>
        <ecNumber evidence="6">4.1.3.34</ecNumber>
        <ecNumber evidence="7">4.1.3.6</ecNumber>
    </recommendedName>
    <alternativeName>
        <fullName evidence="13">Citrate (pro-3S)-lyase subunit beta</fullName>
    </alternativeName>
    <alternativeName>
        <fullName evidence="14">Citryl-CoA lyase subunit</fullName>
    </alternativeName>
</protein>
<evidence type="ECO:0000256" key="6">
    <source>
        <dbReference type="ARBA" id="ARBA00012258"/>
    </source>
</evidence>
<evidence type="ECO:0000256" key="7">
    <source>
        <dbReference type="ARBA" id="ARBA00012914"/>
    </source>
</evidence>
<keyword evidence="12 21" id="KW-0456">Lyase</keyword>
<dbReference type="NCBIfam" id="TIGR01588">
    <property type="entry name" value="citE"/>
    <property type="match status" value="1"/>
</dbReference>
<evidence type="ECO:0000313" key="21">
    <source>
        <dbReference type="EMBL" id="CEK28044.1"/>
    </source>
</evidence>
<dbReference type="InterPro" id="IPR040442">
    <property type="entry name" value="Pyrv_kinase-like_dom_sf"/>
</dbReference>
<evidence type="ECO:0000256" key="13">
    <source>
        <dbReference type="ARBA" id="ARBA00030255"/>
    </source>
</evidence>
<reference evidence="21" key="1">
    <citation type="journal article" date="2015" name="Genome Announc.">
        <title>Complete Genome Sequence of Yersinia ruckeri Strain CSF007-82, Etiologic Agent of Red Mouth Disease in Salmonid Fish.</title>
        <authorList>
            <person name="Nelson M.C."/>
            <person name="LaPatra S.E."/>
            <person name="Welch T.J."/>
            <person name="Graf J."/>
        </authorList>
    </citation>
    <scope>NUCLEOTIDE SEQUENCE</scope>
    <source>
        <strain evidence="21">CSF007-82</strain>
    </source>
</reference>
<comment type="cofactor">
    <cofactor evidence="1">
        <name>Mg(2+)</name>
        <dbReference type="ChEBI" id="CHEBI:18420"/>
    </cofactor>
</comment>
<name>A0A0A8VJ89_YERRU</name>
<keyword evidence="9" id="KW-0963">Cytoplasm</keyword>
<dbReference type="GO" id="GO:0008815">
    <property type="term" value="F:citrate (pro-3S)-lyase activity"/>
    <property type="evidence" value="ECO:0007669"/>
    <property type="project" value="UniProtKB-EC"/>
</dbReference>
<dbReference type="InterPro" id="IPR015813">
    <property type="entry name" value="Pyrv/PenolPyrv_kinase-like_dom"/>
</dbReference>
<evidence type="ECO:0000256" key="11">
    <source>
        <dbReference type="ARBA" id="ARBA00022842"/>
    </source>
</evidence>
<comment type="similarity">
    <text evidence="4">Belongs to the HpcH/HpaI aldolase family. Citrate lyase beta subunit subfamily.</text>
</comment>
<evidence type="ECO:0000256" key="19">
    <source>
        <dbReference type="SAM" id="SignalP"/>
    </source>
</evidence>
<keyword evidence="19" id="KW-0732">Signal</keyword>
<accession>A0A0A8VJ89</accession>
<evidence type="ECO:0000256" key="9">
    <source>
        <dbReference type="ARBA" id="ARBA00022490"/>
    </source>
</evidence>
<sequence>MKPEMKQKMRRSMLFVPGANAAMVSNAFIYQADAIMFDLEDSVILREKDAARRLVFHALQHPLYQEIETIVRVNALDSIYGLADLEAVVRGGADIVRLPKTDSAQDVIDMEREIERIEGECGREIGSTGLLAAIESAQGITQALAIAQASPRLIGIALGAEDYVRNLRTERSPEGIELLFARCSILQAARAVGIQAFDTVYSDANNEAGFLQEAALIKQLGFDGKSLINPRQIELLHNLYAPTQKEVRHAQAVVEAAEAAEAEGRGVVSLNGKMVDSPVIERARAVLQRAVLSGLRDE</sequence>
<keyword evidence="23" id="KW-1185">Reference proteome</keyword>
<dbReference type="STRING" id="29486.UGYR_03995"/>
<dbReference type="GO" id="GO:0005737">
    <property type="term" value="C:cytoplasm"/>
    <property type="evidence" value="ECO:0007669"/>
    <property type="project" value="UniProtKB-SubCell"/>
</dbReference>
<evidence type="ECO:0000256" key="4">
    <source>
        <dbReference type="ARBA" id="ARBA00005549"/>
    </source>
</evidence>
<dbReference type="RefSeq" id="WP_040155110.1">
    <property type="nucleotide sequence ID" value="NZ_CABIHT010000008.1"/>
</dbReference>
<evidence type="ECO:0000256" key="5">
    <source>
        <dbReference type="ARBA" id="ARBA00011382"/>
    </source>
</evidence>
<dbReference type="EMBL" id="LN681231">
    <property type="protein sequence ID" value="CEK28044.1"/>
    <property type="molecule type" value="Genomic_DNA"/>
</dbReference>
<comment type="function">
    <text evidence="2">Represents a citryl-ACP lyase.</text>
</comment>
<dbReference type="AlphaFoldDB" id="A0A0A8VJ89"/>
<evidence type="ECO:0000256" key="14">
    <source>
        <dbReference type="ARBA" id="ARBA00032495"/>
    </source>
</evidence>
<reference evidence="22 23" key="2">
    <citation type="submission" date="2018-06" db="EMBL/GenBank/DDBJ databases">
        <authorList>
            <consortium name="Pathogen Informatics"/>
            <person name="Doyle S."/>
        </authorList>
    </citation>
    <scope>NUCLEOTIDE SEQUENCE [LARGE SCALE GENOMIC DNA]</scope>
    <source>
        <strain evidence="22 23">NCTC10476</strain>
    </source>
</reference>
<dbReference type="GO" id="GO:0009346">
    <property type="term" value="C:ATP-independent citrate lyase complex"/>
    <property type="evidence" value="ECO:0007669"/>
    <property type="project" value="InterPro"/>
</dbReference>
<evidence type="ECO:0000313" key="22">
    <source>
        <dbReference type="EMBL" id="SUQ37252.1"/>
    </source>
</evidence>
<comment type="catalytic activity">
    <reaction evidence="16">
        <text>(3S)-citryl-CoA = oxaloacetate + acetyl-CoA</text>
        <dbReference type="Rhea" id="RHEA:20812"/>
        <dbReference type="ChEBI" id="CHEBI:16452"/>
        <dbReference type="ChEBI" id="CHEBI:57288"/>
        <dbReference type="ChEBI" id="CHEBI:57321"/>
        <dbReference type="EC" id="4.1.3.34"/>
    </reaction>
</comment>
<dbReference type="EC" id="4.1.3.34" evidence="6"/>
<feature type="binding site" evidence="17">
    <location>
        <position position="72"/>
    </location>
    <ligand>
        <name>substrate</name>
    </ligand>
</feature>
<evidence type="ECO:0000256" key="12">
    <source>
        <dbReference type="ARBA" id="ARBA00023239"/>
    </source>
</evidence>
<evidence type="ECO:0000256" key="15">
    <source>
        <dbReference type="ARBA" id="ARBA00048308"/>
    </source>
</evidence>
<dbReference type="GO" id="GO:0006084">
    <property type="term" value="P:acetyl-CoA metabolic process"/>
    <property type="evidence" value="ECO:0007669"/>
    <property type="project" value="InterPro"/>
</dbReference>
<evidence type="ECO:0000256" key="8">
    <source>
        <dbReference type="ARBA" id="ARBA00015712"/>
    </source>
</evidence>
<dbReference type="PIRSF" id="PIRSF015582">
    <property type="entry name" value="Cit_lyase_B"/>
    <property type="match status" value="1"/>
</dbReference>
<feature type="signal peptide" evidence="19">
    <location>
        <begin position="1"/>
        <end position="21"/>
    </location>
</feature>
<proteinExistence type="inferred from homology"/>
<evidence type="ECO:0000256" key="2">
    <source>
        <dbReference type="ARBA" id="ARBA00003671"/>
    </source>
</evidence>
<evidence type="ECO:0000259" key="20">
    <source>
        <dbReference type="Pfam" id="PF03328"/>
    </source>
</evidence>
<keyword evidence="10 18" id="KW-0479">Metal-binding</keyword>
<dbReference type="Pfam" id="PF03328">
    <property type="entry name" value="HpcH_HpaI"/>
    <property type="match status" value="1"/>
</dbReference>
<dbReference type="Gene3D" id="3.20.20.60">
    <property type="entry name" value="Phosphoenolpyruvate-binding domains"/>
    <property type="match status" value="1"/>
</dbReference>
<feature type="binding site" evidence="18">
    <location>
        <position position="162"/>
    </location>
    <ligand>
        <name>Mg(2+)</name>
        <dbReference type="ChEBI" id="CHEBI:18420"/>
    </ligand>
</feature>
<dbReference type="EC" id="4.1.3.6" evidence="7"/>